<dbReference type="GO" id="GO:0006542">
    <property type="term" value="P:glutamine biosynthetic process"/>
    <property type="evidence" value="ECO:0007669"/>
    <property type="project" value="InterPro"/>
</dbReference>
<dbReference type="PANTHER" id="PTHR43383">
    <property type="entry name" value="NODULIN 6"/>
    <property type="match status" value="1"/>
</dbReference>
<dbReference type="InterPro" id="IPR014746">
    <property type="entry name" value="Gln_synth/guanido_kin_cat_dom"/>
</dbReference>
<evidence type="ECO:0000313" key="6">
    <source>
        <dbReference type="Proteomes" id="UP000275385"/>
    </source>
</evidence>
<evidence type="ECO:0000259" key="4">
    <source>
        <dbReference type="PROSITE" id="PS51987"/>
    </source>
</evidence>
<proteinExistence type="inferred from homology"/>
<reference evidence="5 6" key="1">
    <citation type="submission" date="2018-08" db="EMBL/GenBank/DDBJ databases">
        <title>Draft genome of the lignicolous fungus Coniochaeta pulveracea.</title>
        <authorList>
            <person name="Borstlap C.J."/>
            <person name="De Witt R.N."/>
            <person name="Botha A."/>
            <person name="Volschenk H."/>
        </authorList>
    </citation>
    <scope>NUCLEOTIDE SEQUENCE [LARGE SCALE GENOMIC DNA]</scope>
    <source>
        <strain evidence="5 6">CAB683</strain>
    </source>
</reference>
<sequence>MDSWVGGSKSNARATPAQIEKVVHAIRHTPIVDNHAHPLLKPDYMGKYPLLSITTEASGDAIDDHLTSLAHLRAVKQLSGILNCKPTWEDVVSAIEQKRIEEPEDWTAQCLDGIETLLVDDGLDNEEEAYDYSWHDDYTRSRCKRIVRIETVAAAIIERHRAAGKKSADVFAEIALDFDAYIKEAVEDAEVVGFKSVICYRTGLDIGIGFSRDSCVEGLNSIMAQDTPFKRLQHKSLNDYFVTRTAYIVSESDTRFKKPIQFHTGLGDNDIHLAKSSPSHMQDFIRAFPKTPIVLLHASYPFTREAGYLACVYPNVWADIGEIFPFLNRDGQERAVRQVLELCPWSKILWSTDGHWFPETYLLATIQIKEVLESVLVSYVRNGEMGWKAAIELVRDILFRNSNRLYHLELKFEEIEDVSAPLSPDKYYSDVELLENFLKGRELPDFVRIYWNDFTATPRMRMVPFRKFMTLLDEGKSTAITLTKAALGLLQNDTAIPGISATGEYRLHPDFSSLKTGPIRGHISMHGDFREKDGSQVNLCPRSLLERAVESGAQNGLKFLLGFEIEFVLLRPATDIGPPNRFVLSENDGHAWSVSRAFADQRVSDLLGEMVGALADMGIHVEQLHAESGTGQFELVLPPLPPVEAVDTLLHTREVMYALATNAGYRMTLHPKPNPITCGTASHAHISIASSNGTKPAVYESFYAGILKHMRGLTALTYSNPTSYERLKDGAWAGGRWVAWGTQNRETALRKIEDSHWELKIMDGLANPYLAMGAVLLAGISGVEAKQDLIWRDCEVDPADLTENDRKELHVTEMLPGSVEKALEALKADDTLVDILSEELVERYVAVKEAEVSLIGKLNEEERWQWITERY</sequence>
<name>A0A420Y970_9PEZI</name>
<dbReference type="GO" id="GO:0016787">
    <property type="term" value="F:hydrolase activity"/>
    <property type="evidence" value="ECO:0007669"/>
    <property type="project" value="InterPro"/>
</dbReference>
<protein>
    <recommendedName>
        <fullName evidence="1">Glutamine synthetase</fullName>
    </recommendedName>
</protein>
<dbReference type="PANTHER" id="PTHR43383:SF2">
    <property type="entry name" value="AMIDOHYDROLASE 2 FAMILY PROTEIN"/>
    <property type="match status" value="1"/>
</dbReference>
<dbReference type="SMART" id="SM01230">
    <property type="entry name" value="Gln-synt_C"/>
    <property type="match status" value="1"/>
</dbReference>
<comment type="caution">
    <text evidence="5">The sequence shown here is derived from an EMBL/GenBank/DDBJ whole genome shotgun (WGS) entry which is preliminary data.</text>
</comment>
<comment type="similarity">
    <text evidence="2 3">Belongs to the glutamine synthetase family.</text>
</comment>
<evidence type="ECO:0000256" key="3">
    <source>
        <dbReference type="RuleBase" id="RU000384"/>
    </source>
</evidence>
<dbReference type="Pfam" id="PF00120">
    <property type="entry name" value="Gln-synt_C"/>
    <property type="match status" value="1"/>
</dbReference>
<dbReference type="SUPFAM" id="SSF55931">
    <property type="entry name" value="Glutamine synthetase/guanido kinase"/>
    <property type="match status" value="1"/>
</dbReference>
<feature type="domain" description="GS catalytic" evidence="4">
    <location>
        <begin position="541"/>
        <end position="871"/>
    </location>
</feature>
<dbReference type="Pfam" id="PF04909">
    <property type="entry name" value="Amidohydro_2"/>
    <property type="match status" value="1"/>
</dbReference>
<dbReference type="STRING" id="177199.A0A420Y970"/>
<dbReference type="InterPro" id="IPR008146">
    <property type="entry name" value="Gln_synth_cat_dom"/>
</dbReference>
<dbReference type="EMBL" id="QVQW01000031">
    <property type="protein sequence ID" value="RKU44421.1"/>
    <property type="molecule type" value="Genomic_DNA"/>
</dbReference>
<dbReference type="InterPro" id="IPR036651">
    <property type="entry name" value="Gln_synt_N_sf"/>
</dbReference>
<keyword evidence="6" id="KW-1185">Reference proteome</keyword>
<evidence type="ECO:0000256" key="1">
    <source>
        <dbReference type="ARBA" id="ARBA00021364"/>
    </source>
</evidence>
<dbReference type="OrthoDB" id="3364440at2759"/>
<dbReference type="Gene3D" id="3.10.20.70">
    <property type="entry name" value="Glutamine synthetase, N-terminal domain"/>
    <property type="match status" value="1"/>
</dbReference>
<evidence type="ECO:0000313" key="5">
    <source>
        <dbReference type="EMBL" id="RKU44421.1"/>
    </source>
</evidence>
<dbReference type="GO" id="GO:0004356">
    <property type="term" value="F:glutamine synthetase activity"/>
    <property type="evidence" value="ECO:0007669"/>
    <property type="project" value="InterPro"/>
</dbReference>
<dbReference type="Proteomes" id="UP000275385">
    <property type="component" value="Unassembled WGS sequence"/>
</dbReference>
<dbReference type="PROSITE" id="PS51987">
    <property type="entry name" value="GS_CATALYTIC"/>
    <property type="match status" value="1"/>
</dbReference>
<evidence type="ECO:0000256" key="2">
    <source>
        <dbReference type="PROSITE-ProRule" id="PRU01331"/>
    </source>
</evidence>
<dbReference type="FunFam" id="3.30.590.10:FF:000013">
    <property type="entry name" value="Related to fluG protein"/>
    <property type="match status" value="1"/>
</dbReference>
<dbReference type="AlphaFoldDB" id="A0A420Y970"/>
<dbReference type="InterPro" id="IPR006680">
    <property type="entry name" value="Amidohydro-rel"/>
</dbReference>
<dbReference type="Gene3D" id="3.20.20.140">
    <property type="entry name" value="Metal-dependent hydrolases"/>
    <property type="match status" value="1"/>
</dbReference>
<organism evidence="5 6">
    <name type="scientific">Coniochaeta pulveracea</name>
    <dbReference type="NCBI Taxonomy" id="177199"/>
    <lineage>
        <taxon>Eukaryota</taxon>
        <taxon>Fungi</taxon>
        <taxon>Dikarya</taxon>
        <taxon>Ascomycota</taxon>
        <taxon>Pezizomycotina</taxon>
        <taxon>Sordariomycetes</taxon>
        <taxon>Sordariomycetidae</taxon>
        <taxon>Coniochaetales</taxon>
        <taxon>Coniochaetaceae</taxon>
        <taxon>Coniochaeta</taxon>
    </lineage>
</organism>
<gene>
    <name evidence="5" type="ORF">DL546_006749</name>
</gene>
<accession>A0A420Y970</accession>
<dbReference type="InterPro" id="IPR032466">
    <property type="entry name" value="Metal_Hydrolase"/>
</dbReference>
<dbReference type="SUPFAM" id="SSF51556">
    <property type="entry name" value="Metallo-dependent hydrolases"/>
    <property type="match status" value="1"/>
</dbReference>
<dbReference type="Gene3D" id="3.30.590.10">
    <property type="entry name" value="Glutamine synthetase/guanido kinase, catalytic domain"/>
    <property type="match status" value="1"/>
</dbReference>